<dbReference type="InterPro" id="IPR011890">
    <property type="entry name" value="SMC_prok"/>
</dbReference>
<dbReference type="InterPro" id="IPR027417">
    <property type="entry name" value="P-loop_NTPase"/>
</dbReference>
<dbReference type="HAMAP" id="MF_01894">
    <property type="entry name" value="Smc_prok"/>
    <property type="match status" value="1"/>
</dbReference>
<dbReference type="SUPFAM" id="SSF75553">
    <property type="entry name" value="Smc hinge domain"/>
    <property type="match status" value="1"/>
</dbReference>
<dbReference type="Proteomes" id="UP000003136">
    <property type="component" value="Unassembled WGS sequence"/>
</dbReference>
<dbReference type="GO" id="GO:0030261">
    <property type="term" value="P:chromosome condensation"/>
    <property type="evidence" value="ECO:0007669"/>
    <property type="project" value="InterPro"/>
</dbReference>
<accession>B7ANQ0</accession>
<evidence type="ECO:0000256" key="6">
    <source>
        <dbReference type="ARBA" id="ARBA00023125"/>
    </source>
</evidence>
<feature type="domain" description="SMC hinge" evidence="8">
    <location>
        <begin position="521"/>
        <end position="638"/>
    </location>
</feature>
<dbReference type="NCBIfam" id="TIGR02168">
    <property type="entry name" value="SMC_prok_B"/>
    <property type="match status" value="1"/>
</dbReference>
<keyword evidence="2 7" id="KW-0963">Cytoplasm</keyword>
<dbReference type="Pfam" id="PF06470">
    <property type="entry name" value="SMC_hinge"/>
    <property type="match status" value="1"/>
</dbReference>
<dbReference type="AlphaFoldDB" id="B7ANQ0"/>
<dbReference type="Gene3D" id="3.30.70.1620">
    <property type="match status" value="1"/>
</dbReference>
<dbReference type="PIRSF" id="PIRSF005719">
    <property type="entry name" value="SMC"/>
    <property type="match status" value="1"/>
</dbReference>
<dbReference type="Gene3D" id="1.10.287.1490">
    <property type="match status" value="1"/>
</dbReference>
<feature type="coiled-coil region" evidence="7">
    <location>
        <begin position="833"/>
        <end position="937"/>
    </location>
</feature>
<dbReference type="Gene3D" id="1.20.1060.20">
    <property type="match status" value="1"/>
</dbReference>
<comment type="similarity">
    <text evidence="7">Belongs to the SMC family.</text>
</comment>
<comment type="domain">
    <text evidence="7">Contains large globular domains required for ATP hydrolysis at each terminus and a third globular domain forming a flexible hinge near the middle of the molecule. These domains are separated by coiled-coil structures.</text>
</comment>
<keyword evidence="5 7" id="KW-0175">Coiled coil</keyword>
<dbReference type="FunFam" id="3.40.50.300:FF:000984">
    <property type="entry name" value="Chromosome partition protein Smc"/>
    <property type="match status" value="1"/>
</dbReference>
<dbReference type="InterPro" id="IPR024704">
    <property type="entry name" value="SMC"/>
</dbReference>
<evidence type="ECO:0000256" key="1">
    <source>
        <dbReference type="ARBA" id="ARBA00004496"/>
    </source>
</evidence>
<gene>
    <name evidence="7" type="primary">smc</name>
    <name evidence="9" type="ORF">BACPEC_00304</name>
</gene>
<evidence type="ECO:0000256" key="4">
    <source>
        <dbReference type="ARBA" id="ARBA00022840"/>
    </source>
</evidence>
<organism evidence="9 10">
    <name type="scientific">[Bacteroides] pectinophilus ATCC 43243</name>
    <dbReference type="NCBI Taxonomy" id="483218"/>
    <lineage>
        <taxon>Bacteria</taxon>
        <taxon>Bacillati</taxon>
        <taxon>Bacillota</taxon>
        <taxon>Clostridia</taxon>
        <taxon>Eubacteriales</taxon>
    </lineage>
</organism>
<keyword evidence="6 7" id="KW-0238">DNA-binding</keyword>
<dbReference type="FunFam" id="3.40.50.300:FF:000901">
    <property type="entry name" value="Chromosome partition protein Smc"/>
    <property type="match status" value="1"/>
</dbReference>
<feature type="coiled-coil region" evidence="7">
    <location>
        <begin position="777"/>
        <end position="804"/>
    </location>
</feature>
<sequence>MYLKSIEVQGFKSFANKIVFEFNNGITGIVGPNGSGKSNVADAVRWVLGEQSAKQLRGTKMEDIIFAGTQMRKPVGFAYVAITLDNSDHALPVDYDEVVVARRVFRSGESEYMINGNTCRLKDVSELFYDTGIGKEGYSIIGQGQIDKILSGKPEERRELFDEAAGIVKFKRRKAAAVKKLENERANLVRVNDILSELEKQVGPLGKQSEKARQYLLLKENLKTNDINAFLLEMESTRATLTDIDNKLTIAADDLDKSNREYESTKAEYEAAEQRLSELQTEIENEMSLKSETDVEKGRLNGQMNVMSEQIKTIRSNESHYNDRIGVIHQECARLETQKSGFLRDREELAKELDAIKLKQDNSENEHKVIIDEITRLTAEIEAAQNEMYDILNEKSNIKTENQRYETMLEQINIRRAELNSRVIQGKSDESVQIGVINGYAHEASLIQDKVNSLTGQIKEYEAGIASCREKISELTSEIDKTQQQYHRERSRLESLRNIAERYDGYGNSIRKVMERKADNDGILGVVADIIKVQKQYEVAIETALGGTIQNIVTDNEQTAKGLIAYLKENKFGRATFLPLSSISGRNTLEKDACLNEKGVVGIASRLVRVSFEYENLVNYLLGRILVVDNIDNALAIARKYKYSLRIVTLEGEQLNPGGSMTGGAFRNSSNLLGRRREIEELKASAAQISDRLDKLKGELADTRKKLASIREDNEAAGKSMREQQIAYNTAQMNYKQASQKRDEIIASYQESASEAAKLDKQIEDIRGGLSDVTSSLASLDDKNTLAQEKAAELNSRLEAKRNEETGHIARTEGIHVQFNSLQQKDTYLQENITRIEWDIENLQNEEKGLNEQLANTADEIKAKEDMIARTKAAIEAAQTKIEECEKSIAALREKRAEVSEQNKTFFDKRENLANTISALDKECYRLNAAKEKLEAAKDGLVDYMWSEYEITYGSASQLRDPEMTDLASIKKTIASVKAQIRALGDVNVNAIEEYKDVNERYTFLSTQHDDLIKAEQSLMTVIDELDNGMRIQFKAKFEEIKTEFDKVFRELFGGGRGTIELVEGEDILEAGIVIISQPPGKKLQNMMQLSGGEKALTAISLLFAIQNLKPSPFCLLDEIEAALDDSNVDRYASYLHKLTKHTQFIVITHRRGTMAAADRLYGITMQEKGVSTLVSVDLIENELDASDRKQ</sequence>
<protein>
    <recommendedName>
        <fullName evidence="7">Chromosome partition protein Smc</fullName>
    </recommendedName>
</protein>
<dbReference type="GO" id="GO:0003677">
    <property type="term" value="F:DNA binding"/>
    <property type="evidence" value="ECO:0007669"/>
    <property type="project" value="UniProtKB-UniRule"/>
</dbReference>
<comment type="subunit">
    <text evidence="7">Homodimer.</text>
</comment>
<dbReference type="GO" id="GO:0005524">
    <property type="term" value="F:ATP binding"/>
    <property type="evidence" value="ECO:0007669"/>
    <property type="project" value="UniProtKB-UniRule"/>
</dbReference>
<dbReference type="STRING" id="483218.BACPEC_00304"/>
<reference evidence="9 10" key="1">
    <citation type="submission" date="2008-11" db="EMBL/GenBank/DDBJ databases">
        <title>Draft genome sequence of Bacteroides pectinophilus (ATCC 43243).</title>
        <authorList>
            <person name="Sudarsanam P."/>
            <person name="Ley R."/>
            <person name="Guruge J."/>
            <person name="Turnbaugh P.J."/>
            <person name="Mahowald M."/>
            <person name="Liep D."/>
            <person name="Gordon J."/>
        </authorList>
    </citation>
    <scope>NUCLEOTIDE SEQUENCE [LARGE SCALE GENOMIC DNA]</scope>
    <source>
        <strain evidence="9 10">ATCC 43243</strain>
    </source>
</reference>
<keyword evidence="10" id="KW-1185">Reference proteome</keyword>
<evidence type="ECO:0000256" key="7">
    <source>
        <dbReference type="HAMAP-Rule" id="MF_01894"/>
    </source>
</evidence>
<dbReference type="SUPFAM" id="SSF52540">
    <property type="entry name" value="P-loop containing nucleoside triphosphate hydrolases"/>
    <property type="match status" value="1"/>
</dbReference>
<dbReference type="InterPro" id="IPR010935">
    <property type="entry name" value="SMC_hinge"/>
</dbReference>
<comment type="caution">
    <text evidence="9">The sequence shown here is derived from an EMBL/GenBank/DDBJ whole genome shotgun (WGS) entry which is preliminary data.</text>
</comment>
<dbReference type="PANTHER" id="PTHR43977">
    <property type="entry name" value="STRUCTURAL MAINTENANCE OF CHROMOSOMES PROTEIN 3"/>
    <property type="match status" value="1"/>
</dbReference>
<evidence type="ECO:0000256" key="3">
    <source>
        <dbReference type="ARBA" id="ARBA00022741"/>
    </source>
</evidence>
<dbReference type="CDD" id="cd03278">
    <property type="entry name" value="ABC_SMC_barmotin"/>
    <property type="match status" value="2"/>
</dbReference>
<feature type="coiled-coil region" evidence="7">
    <location>
        <begin position="679"/>
        <end position="741"/>
    </location>
</feature>
<dbReference type="InterPro" id="IPR036277">
    <property type="entry name" value="SMC_hinge_sf"/>
</dbReference>
<feature type="binding site" evidence="7">
    <location>
        <begin position="32"/>
        <end position="39"/>
    </location>
    <ligand>
        <name>ATP</name>
        <dbReference type="ChEBI" id="CHEBI:30616"/>
    </ligand>
</feature>
<dbReference type="GO" id="GO:0016887">
    <property type="term" value="F:ATP hydrolysis activity"/>
    <property type="evidence" value="ECO:0007669"/>
    <property type="project" value="InterPro"/>
</dbReference>
<proteinExistence type="inferred from homology"/>
<evidence type="ECO:0000313" key="9">
    <source>
        <dbReference type="EMBL" id="EEC58557.1"/>
    </source>
</evidence>
<feature type="coiled-coil region" evidence="7">
    <location>
        <begin position="458"/>
        <end position="499"/>
    </location>
</feature>
<dbReference type="eggNOG" id="COG1196">
    <property type="taxonomic scope" value="Bacteria"/>
</dbReference>
<evidence type="ECO:0000256" key="2">
    <source>
        <dbReference type="ARBA" id="ARBA00022490"/>
    </source>
</evidence>
<keyword evidence="4 7" id="KW-0067">ATP-binding</keyword>
<evidence type="ECO:0000256" key="5">
    <source>
        <dbReference type="ARBA" id="ARBA00023054"/>
    </source>
</evidence>
<evidence type="ECO:0000313" key="10">
    <source>
        <dbReference type="Proteomes" id="UP000003136"/>
    </source>
</evidence>
<dbReference type="GO" id="GO:0005737">
    <property type="term" value="C:cytoplasm"/>
    <property type="evidence" value="ECO:0007669"/>
    <property type="project" value="UniProtKB-SubCell"/>
</dbReference>
<dbReference type="Pfam" id="PF02463">
    <property type="entry name" value="SMC_N"/>
    <property type="match status" value="1"/>
</dbReference>
<dbReference type="EMBL" id="ABVQ01000033">
    <property type="protein sequence ID" value="EEC58557.1"/>
    <property type="molecule type" value="Genomic_DNA"/>
</dbReference>
<dbReference type="GO" id="GO:0007059">
    <property type="term" value="P:chromosome segregation"/>
    <property type="evidence" value="ECO:0007669"/>
    <property type="project" value="UniProtKB-UniRule"/>
</dbReference>
<name>B7ANQ0_9FIRM</name>
<feature type="coiled-coil region" evidence="7">
    <location>
        <begin position="167"/>
        <end position="201"/>
    </location>
</feature>
<dbReference type="GO" id="GO:0006260">
    <property type="term" value="P:DNA replication"/>
    <property type="evidence" value="ECO:0007669"/>
    <property type="project" value="UniProtKB-UniRule"/>
</dbReference>
<comment type="subcellular location">
    <subcellularLocation>
        <location evidence="1 7">Cytoplasm</location>
    </subcellularLocation>
</comment>
<dbReference type="Gene3D" id="3.40.50.300">
    <property type="entry name" value="P-loop containing nucleotide triphosphate hydrolases"/>
    <property type="match status" value="2"/>
</dbReference>
<dbReference type="HOGENOM" id="CLU_001042_2_2_9"/>
<keyword evidence="3 7" id="KW-0547">Nucleotide-binding</keyword>
<dbReference type="GO" id="GO:0007062">
    <property type="term" value="P:sister chromatid cohesion"/>
    <property type="evidence" value="ECO:0007669"/>
    <property type="project" value="InterPro"/>
</dbReference>
<evidence type="ECO:0000259" key="8">
    <source>
        <dbReference type="SMART" id="SM00968"/>
    </source>
</evidence>
<feature type="coiled-coil region" evidence="7">
    <location>
        <begin position="332"/>
        <end position="422"/>
    </location>
</feature>
<comment type="function">
    <text evidence="7">Required for chromosome condensation and partitioning.</text>
</comment>
<feature type="coiled-coil region" evidence="7">
    <location>
        <begin position="252"/>
        <end position="289"/>
    </location>
</feature>
<dbReference type="SMART" id="SM00968">
    <property type="entry name" value="SMC_hinge"/>
    <property type="match status" value="1"/>
</dbReference>
<reference evidence="9 10" key="2">
    <citation type="submission" date="2008-11" db="EMBL/GenBank/DDBJ databases">
        <authorList>
            <person name="Fulton L."/>
            <person name="Clifton S."/>
            <person name="Fulton B."/>
            <person name="Xu J."/>
            <person name="Minx P."/>
            <person name="Pepin K.H."/>
            <person name="Johnson M."/>
            <person name="Bhonagiri V."/>
            <person name="Nash W.E."/>
            <person name="Mardis E.R."/>
            <person name="Wilson R.K."/>
        </authorList>
    </citation>
    <scope>NUCLEOTIDE SEQUENCE [LARGE SCALE GENOMIC DNA]</scope>
    <source>
        <strain evidence="9 10">ATCC 43243</strain>
    </source>
</reference>
<dbReference type="GO" id="GO:0005694">
    <property type="term" value="C:chromosome"/>
    <property type="evidence" value="ECO:0007669"/>
    <property type="project" value="InterPro"/>
</dbReference>
<dbReference type="InterPro" id="IPR003395">
    <property type="entry name" value="RecF/RecN/SMC_N"/>
</dbReference>